<reference evidence="1 2" key="1">
    <citation type="submission" date="2024-06" db="EMBL/GenBank/DDBJ databases">
        <title>Lysinibacillus zambalefons sp. nov., a Novel Firmicute Isolated from the Poon Bato Zambales Hyperalkaline Spring.</title>
        <authorList>
            <person name="Aja J.A."/>
            <person name="Lazaro J.E.H."/>
            <person name="Llorin L.D."/>
            <person name="Lim K.R."/>
            <person name="Teodosio J."/>
            <person name="Dalisay D.S."/>
        </authorList>
    </citation>
    <scope>NUCLEOTIDE SEQUENCE [LARGE SCALE GENOMIC DNA]</scope>
    <source>
        <strain evidence="1 2">M3</strain>
    </source>
</reference>
<keyword evidence="2" id="KW-1185">Reference proteome</keyword>
<accession>A0ABV1MVM4</accession>
<dbReference type="EMBL" id="JBEGDG010000015">
    <property type="protein sequence ID" value="MEQ6356558.1"/>
    <property type="molecule type" value="Genomic_DNA"/>
</dbReference>
<dbReference type="Proteomes" id="UP001478862">
    <property type="component" value="Unassembled WGS sequence"/>
</dbReference>
<dbReference type="RefSeq" id="WP_349661004.1">
    <property type="nucleotide sequence ID" value="NZ_JBEGDG010000015.1"/>
</dbReference>
<organism evidence="1 2">
    <name type="scientific">Lysinibacillus zambalensis</name>
    <dbReference type="NCBI Taxonomy" id="3160866"/>
    <lineage>
        <taxon>Bacteria</taxon>
        <taxon>Bacillati</taxon>
        <taxon>Bacillota</taxon>
        <taxon>Bacilli</taxon>
        <taxon>Bacillales</taxon>
        <taxon>Bacillaceae</taxon>
        <taxon>Lysinibacillus</taxon>
    </lineage>
</organism>
<evidence type="ECO:0000313" key="2">
    <source>
        <dbReference type="Proteomes" id="UP001478862"/>
    </source>
</evidence>
<proteinExistence type="predicted"/>
<evidence type="ECO:0008006" key="3">
    <source>
        <dbReference type="Google" id="ProtNLM"/>
    </source>
</evidence>
<sequence length="384" mass="43977">MTVKQPVNYLDFNNPIHIVWRKGTPNDPFVDRLDITRVVNQRVALLEIPDELYRVRIPNMFEINYEKFIKSTLGKNEFYCDYTNGFIYFHADKEAETVSIVYKGRGVILYPSNRIIHYDGTDSTETLFKIIEDSKTQIQELIGQTANFEEVLENMIVATNLTKEATDIVLNTNDKTLQYIELIKDAYETTVLIYQPYVQTQADIAKKYPNPKVGWTVQVYDSGIRYRFNGKEWIPIDNLGGNIPVATENYDGLMSKKDFVKLKEISVDTDTRTIVFIIPQEILQGVQDPHVVFPHSGKILEVKAYVSKTGTKPTNIEVQKSSDFVNWKSITGSPILIAPNKFKDNGYHTLTETVVSEGDVFRLRAVDYGIDTYNLTVNIKITIN</sequence>
<evidence type="ECO:0000313" key="1">
    <source>
        <dbReference type="EMBL" id="MEQ6356558.1"/>
    </source>
</evidence>
<gene>
    <name evidence="1" type="ORF">ABNX05_18200</name>
</gene>
<comment type="caution">
    <text evidence="1">The sequence shown here is derived from an EMBL/GenBank/DDBJ whole genome shotgun (WGS) entry which is preliminary data.</text>
</comment>
<name>A0ABV1MVM4_9BACI</name>
<protein>
    <recommendedName>
        <fullName evidence="3">DUF2479 domain-containing protein</fullName>
    </recommendedName>
</protein>